<organism evidence="2 3">
    <name type="scientific">Cyphomyrmex costatus</name>
    <dbReference type="NCBI Taxonomy" id="456900"/>
    <lineage>
        <taxon>Eukaryota</taxon>
        <taxon>Metazoa</taxon>
        <taxon>Ecdysozoa</taxon>
        <taxon>Arthropoda</taxon>
        <taxon>Hexapoda</taxon>
        <taxon>Insecta</taxon>
        <taxon>Pterygota</taxon>
        <taxon>Neoptera</taxon>
        <taxon>Endopterygota</taxon>
        <taxon>Hymenoptera</taxon>
        <taxon>Apocrita</taxon>
        <taxon>Aculeata</taxon>
        <taxon>Formicoidea</taxon>
        <taxon>Formicidae</taxon>
        <taxon>Myrmicinae</taxon>
        <taxon>Cyphomyrmex</taxon>
    </lineage>
</organism>
<keyword evidence="3" id="KW-1185">Reference proteome</keyword>
<evidence type="ECO:0000313" key="2">
    <source>
        <dbReference type="EMBL" id="KYM97002.1"/>
    </source>
</evidence>
<proteinExistence type="predicted"/>
<accession>A0A151IBH2</accession>
<gene>
    <name evidence="2" type="ORF">ALC62_12326</name>
</gene>
<feature type="compositionally biased region" description="Low complexity" evidence="1">
    <location>
        <begin position="92"/>
        <end position="105"/>
    </location>
</feature>
<dbReference type="Proteomes" id="UP000078542">
    <property type="component" value="Unassembled WGS sequence"/>
</dbReference>
<name>A0A151IBH2_9HYME</name>
<evidence type="ECO:0000256" key="1">
    <source>
        <dbReference type="SAM" id="MobiDB-lite"/>
    </source>
</evidence>
<sequence>CLHYFSSSAKLELHSVDCGKLNDCAIRLPSEDDKKERVPFVVYADLECALEKMDKEPASSMYTHRQKCCPSTFGARRYTLVPSAHVRVTGSAEEAWSAEGESSGARSDILSLAQGARSREKA</sequence>
<protein>
    <submittedName>
        <fullName evidence="2">Uncharacterized protein</fullName>
    </submittedName>
</protein>
<evidence type="ECO:0000313" key="3">
    <source>
        <dbReference type="Proteomes" id="UP000078542"/>
    </source>
</evidence>
<feature type="region of interest" description="Disordered" evidence="1">
    <location>
        <begin position="92"/>
        <end position="122"/>
    </location>
</feature>
<dbReference type="AlphaFoldDB" id="A0A151IBH2"/>
<reference evidence="2 3" key="1">
    <citation type="submission" date="2016-03" db="EMBL/GenBank/DDBJ databases">
        <title>Cyphomyrmex costatus WGS genome.</title>
        <authorList>
            <person name="Nygaard S."/>
            <person name="Hu H."/>
            <person name="Boomsma J."/>
            <person name="Zhang G."/>
        </authorList>
    </citation>
    <scope>NUCLEOTIDE SEQUENCE [LARGE SCALE GENOMIC DNA]</scope>
    <source>
        <strain evidence="2">MS0001</strain>
        <tissue evidence="2">Whole body</tissue>
    </source>
</reference>
<feature type="non-terminal residue" evidence="2">
    <location>
        <position position="1"/>
    </location>
</feature>
<dbReference type="EMBL" id="KQ978102">
    <property type="protein sequence ID" value="KYM97002.1"/>
    <property type="molecule type" value="Genomic_DNA"/>
</dbReference>